<gene>
    <name evidence="1" type="ORF">M408DRAFT_8026</name>
</gene>
<keyword evidence="2" id="KW-1185">Reference proteome</keyword>
<dbReference type="HOGENOM" id="CLU_010871_1_0_1"/>
<name>A0A0C2WUD4_SERVB</name>
<evidence type="ECO:0000313" key="1">
    <source>
        <dbReference type="EMBL" id="KIM29773.1"/>
    </source>
</evidence>
<reference evidence="2" key="2">
    <citation type="submission" date="2015-01" db="EMBL/GenBank/DDBJ databases">
        <title>Evolutionary Origins and Diversification of the Mycorrhizal Mutualists.</title>
        <authorList>
            <consortium name="DOE Joint Genome Institute"/>
            <consortium name="Mycorrhizal Genomics Consortium"/>
            <person name="Kohler A."/>
            <person name="Kuo A."/>
            <person name="Nagy L.G."/>
            <person name="Floudas D."/>
            <person name="Copeland A."/>
            <person name="Barry K.W."/>
            <person name="Cichocki N."/>
            <person name="Veneault-Fourrey C."/>
            <person name="LaButti K."/>
            <person name="Lindquist E.A."/>
            <person name="Lipzen A."/>
            <person name="Lundell T."/>
            <person name="Morin E."/>
            <person name="Murat C."/>
            <person name="Riley R."/>
            <person name="Ohm R."/>
            <person name="Sun H."/>
            <person name="Tunlid A."/>
            <person name="Henrissat B."/>
            <person name="Grigoriev I.V."/>
            <person name="Hibbett D.S."/>
            <person name="Martin F."/>
        </authorList>
    </citation>
    <scope>NUCLEOTIDE SEQUENCE [LARGE SCALE GENOMIC DNA]</scope>
    <source>
        <strain evidence="2">MAFF 305830</strain>
    </source>
</reference>
<dbReference type="AlphaFoldDB" id="A0A0C2WUD4"/>
<reference evidence="1 2" key="1">
    <citation type="submission" date="2014-04" db="EMBL/GenBank/DDBJ databases">
        <authorList>
            <consortium name="DOE Joint Genome Institute"/>
            <person name="Kuo A."/>
            <person name="Zuccaro A."/>
            <person name="Kohler A."/>
            <person name="Nagy L.G."/>
            <person name="Floudas D."/>
            <person name="Copeland A."/>
            <person name="Barry K.W."/>
            <person name="Cichocki N."/>
            <person name="Veneault-Fourrey C."/>
            <person name="LaButti K."/>
            <person name="Lindquist E.A."/>
            <person name="Lipzen A."/>
            <person name="Lundell T."/>
            <person name="Morin E."/>
            <person name="Murat C."/>
            <person name="Sun H."/>
            <person name="Tunlid A."/>
            <person name="Henrissat B."/>
            <person name="Grigoriev I.V."/>
            <person name="Hibbett D.S."/>
            <person name="Martin F."/>
            <person name="Nordberg H.P."/>
            <person name="Cantor M.N."/>
            <person name="Hua S.X."/>
        </authorList>
    </citation>
    <scope>NUCLEOTIDE SEQUENCE [LARGE SCALE GENOMIC DNA]</scope>
    <source>
        <strain evidence="1 2">MAFF 305830</strain>
    </source>
</reference>
<protein>
    <submittedName>
        <fullName evidence="1">Uncharacterized protein</fullName>
    </submittedName>
</protein>
<organism evidence="1 2">
    <name type="scientific">Serendipita vermifera MAFF 305830</name>
    <dbReference type="NCBI Taxonomy" id="933852"/>
    <lineage>
        <taxon>Eukaryota</taxon>
        <taxon>Fungi</taxon>
        <taxon>Dikarya</taxon>
        <taxon>Basidiomycota</taxon>
        <taxon>Agaricomycotina</taxon>
        <taxon>Agaricomycetes</taxon>
        <taxon>Sebacinales</taxon>
        <taxon>Serendipitaceae</taxon>
        <taxon>Serendipita</taxon>
    </lineage>
</organism>
<dbReference type="EMBL" id="KN824287">
    <property type="protein sequence ID" value="KIM29773.1"/>
    <property type="molecule type" value="Genomic_DNA"/>
</dbReference>
<evidence type="ECO:0000313" key="2">
    <source>
        <dbReference type="Proteomes" id="UP000054097"/>
    </source>
</evidence>
<accession>A0A0C2WUD4</accession>
<dbReference type="Proteomes" id="UP000054097">
    <property type="component" value="Unassembled WGS sequence"/>
</dbReference>
<proteinExistence type="predicted"/>
<sequence>MLYLIDSEKDAYWSQYSLSGASTVVVDQFLKDNDAPLWSPREDDALFLFIAKRILQRLIETVSIPSPEFIDLLRLRLEAIVTKDGTIVDAPSCLYDTFGYCTSIISSDPELVSLHHDFTLILARSLASYTGMEKLRRVKELLIMVWAPFNWMFEVEFIKDPCLKFFAKYITSSDVESISFDFWDVNSSFRDSWARIAKHLIYQYHAADTPYVLQLQSVVWPTISDEEAGLCKRALTDPTALAHLQRIFEYPIACQHHHDHGGHLFLHLFQKGPELTIPVDIKTYPGVSLEGRLMNFGLFYLLLTSIGPENLALGISSANVSSDCLAQIIEICKAIQASPSSLFGLLCDFTDAIIDRGVCSEELIAISICVNKAFDQPRDPRATPLILPLIKSILRVRDTMLSMQYRSPEENELASTNAMKVIDRLYAYLASTMLFNGQSSRNLSCARALKTCNQVAIGWLPPYE</sequence>